<organism evidence="5 6">
    <name type="scientific">Salix suchowensis</name>
    <dbReference type="NCBI Taxonomy" id="1278906"/>
    <lineage>
        <taxon>Eukaryota</taxon>
        <taxon>Viridiplantae</taxon>
        <taxon>Streptophyta</taxon>
        <taxon>Embryophyta</taxon>
        <taxon>Tracheophyta</taxon>
        <taxon>Spermatophyta</taxon>
        <taxon>Magnoliopsida</taxon>
        <taxon>eudicotyledons</taxon>
        <taxon>Gunneridae</taxon>
        <taxon>Pentapetalae</taxon>
        <taxon>rosids</taxon>
        <taxon>fabids</taxon>
        <taxon>Malpighiales</taxon>
        <taxon>Salicaceae</taxon>
        <taxon>Saliceae</taxon>
        <taxon>Salix</taxon>
    </lineage>
</organism>
<keyword evidence="2" id="KW-1015">Disulfide bond</keyword>
<dbReference type="InterPro" id="IPR000858">
    <property type="entry name" value="S_locus_glycoprot_dom"/>
</dbReference>
<protein>
    <recommendedName>
        <fullName evidence="4">Apple domain-containing protein</fullName>
    </recommendedName>
</protein>
<dbReference type="EMBL" id="JAPFFI010000027">
    <property type="protein sequence ID" value="KAJ6301446.1"/>
    <property type="molecule type" value="Genomic_DNA"/>
</dbReference>
<evidence type="ECO:0000256" key="1">
    <source>
        <dbReference type="ARBA" id="ARBA00022729"/>
    </source>
</evidence>
<feature type="domain" description="Apple" evidence="4">
    <location>
        <begin position="67"/>
        <end position="147"/>
    </location>
</feature>
<keyword evidence="6" id="KW-1185">Reference proteome</keyword>
<dbReference type="Proteomes" id="UP001141253">
    <property type="component" value="Chromosome 16"/>
</dbReference>
<keyword evidence="3" id="KW-0812">Transmembrane</keyword>
<dbReference type="Pfam" id="PF00954">
    <property type="entry name" value="S_locus_glycop"/>
    <property type="match status" value="1"/>
</dbReference>
<keyword evidence="1" id="KW-0732">Signal</keyword>
<keyword evidence="3" id="KW-0472">Membrane</keyword>
<proteinExistence type="predicted"/>
<evidence type="ECO:0000256" key="3">
    <source>
        <dbReference type="SAM" id="Phobius"/>
    </source>
</evidence>
<dbReference type="InterPro" id="IPR003609">
    <property type="entry name" value="Pan_app"/>
</dbReference>
<reference evidence="5" key="1">
    <citation type="submission" date="2022-10" db="EMBL/GenBank/DDBJ databases">
        <authorList>
            <person name="Hyden B.L."/>
            <person name="Feng K."/>
            <person name="Yates T."/>
            <person name="Jawdy S."/>
            <person name="Smart L.B."/>
            <person name="Muchero W."/>
        </authorList>
    </citation>
    <scope>NUCLEOTIDE SEQUENCE</scope>
    <source>
        <tissue evidence="5">Shoot tip</tissue>
    </source>
</reference>
<gene>
    <name evidence="5" type="ORF">OIU77_015697</name>
</gene>
<dbReference type="CDD" id="cd01098">
    <property type="entry name" value="PAN_AP_plant"/>
    <property type="match status" value="1"/>
</dbReference>
<dbReference type="NCBIfam" id="TIGR01167">
    <property type="entry name" value="LPXTG_anchor"/>
    <property type="match status" value="1"/>
</dbReference>
<dbReference type="PANTHER" id="PTHR32444">
    <property type="entry name" value="BULB-TYPE LECTIN DOMAIN-CONTAINING PROTEIN"/>
    <property type="match status" value="1"/>
</dbReference>
<evidence type="ECO:0000313" key="6">
    <source>
        <dbReference type="Proteomes" id="UP001141253"/>
    </source>
</evidence>
<reference evidence="5" key="2">
    <citation type="journal article" date="2023" name="Int. J. Mol. Sci.">
        <title>De Novo Assembly and Annotation of 11 Diverse Shrub Willow (Salix) Genomes Reveals Novel Gene Organization in Sex-Linked Regions.</title>
        <authorList>
            <person name="Hyden B."/>
            <person name="Feng K."/>
            <person name="Yates T.B."/>
            <person name="Jawdy S."/>
            <person name="Cereghino C."/>
            <person name="Smart L.B."/>
            <person name="Muchero W."/>
        </authorList>
    </citation>
    <scope>NUCLEOTIDE SEQUENCE</scope>
    <source>
        <tissue evidence="5">Shoot tip</tissue>
    </source>
</reference>
<evidence type="ECO:0000256" key="2">
    <source>
        <dbReference type="ARBA" id="ARBA00023157"/>
    </source>
</evidence>
<name>A0ABQ8ZI41_9ROSI</name>
<evidence type="ECO:0000259" key="4">
    <source>
        <dbReference type="PROSITE" id="PS50948"/>
    </source>
</evidence>
<dbReference type="PROSITE" id="PS50948">
    <property type="entry name" value="PAN"/>
    <property type="match status" value="1"/>
</dbReference>
<comment type="caution">
    <text evidence="5">The sequence shown here is derived from an EMBL/GenBank/DDBJ whole genome shotgun (WGS) entry which is preliminary data.</text>
</comment>
<feature type="transmembrane region" description="Helical" evidence="3">
    <location>
        <begin position="162"/>
        <end position="185"/>
    </location>
</feature>
<evidence type="ECO:0000313" key="5">
    <source>
        <dbReference type="EMBL" id="KAJ6301446.1"/>
    </source>
</evidence>
<dbReference type="Pfam" id="PF08276">
    <property type="entry name" value="PAN_2"/>
    <property type="match status" value="1"/>
</dbReference>
<keyword evidence="3" id="KW-1133">Transmembrane helix</keyword>
<feature type="non-terminal residue" evidence="5">
    <location>
        <position position="193"/>
    </location>
</feature>
<dbReference type="PANTHER" id="PTHR32444:SF183">
    <property type="entry name" value="APPLE DOMAIN-CONTAINING PROTEIN"/>
    <property type="match status" value="1"/>
</dbReference>
<dbReference type="SMART" id="SM00473">
    <property type="entry name" value="PAN_AP"/>
    <property type="match status" value="1"/>
</dbReference>
<sequence>MRPVQNNTWTKIYGAPRDLCDNYSVCGAYMSCKMVDQSHKCTCLEGFEPNSLTDLSKGCKRRSALNCAYDIFQNFSGFKLPDTSHSWYDTSMSLECKNMCLKNCTCSAYAYSKITGEGSTGCLLWFGELVDMREYSTGGRNLYIRMPPPSKEENTNSGKKKLVGIVLSSTVLAGLLMVGLTFYIWRKKQKKQG</sequence>
<accession>A0ABQ8ZI41</accession>